<keyword evidence="4" id="KW-1185">Reference proteome</keyword>
<gene>
    <name evidence="3" type="ORF">A3K86_10915</name>
</gene>
<evidence type="ECO:0000313" key="4">
    <source>
        <dbReference type="Proteomes" id="UP000078503"/>
    </source>
</evidence>
<name>A0A178KHX4_9GAMM</name>
<protein>
    <recommendedName>
        <fullName evidence="2">DUF3592 domain-containing protein</fullName>
    </recommendedName>
</protein>
<dbReference type="AlphaFoldDB" id="A0A178KHX4"/>
<sequence length="159" mass="18600">MVFKFLFRSVFILLLFLAVLLIFTDVVNTYKYSKMSRWEHTKANVIKSELVYKDVKSGSRTRMKWCVDFLYSYTVENQVLTSGQIRKGNVVNCSKSKGYVAKEISNYPYGSVVDVYYDPNRLNDSVLELKIVNYHFSLFLGLFLMILSVVALRIKKFRK</sequence>
<feature type="transmembrane region" description="Helical" evidence="1">
    <location>
        <begin position="134"/>
        <end position="154"/>
    </location>
</feature>
<keyword evidence="1" id="KW-0812">Transmembrane</keyword>
<evidence type="ECO:0000259" key="2">
    <source>
        <dbReference type="Pfam" id="PF12158"/>
    </source>
</evidence>
<dbReference type="Pfam" id="PF12158">
    <property type="entry name" value="DUF3592"/>
    <property type="match status" value="1"/>
</dbReference>
<accession>A0A178KHX4</accession>
<organism evidence="3 4">
    <name type="scientific">Photobacterium jeanii</name>
    <dbReference type="NCBI Taxonomy" id="858640"/>
    <lineage>
        <taxon>Bacteria</taxon>
        <taxon>Pseudomonadati</taxon>
        <taxon>Pseudomonadota</taxon>
        <taxon>Gammaproteobacteria</taxon>
        <taxon>Vibrionales</taxon>
        <taxon>Vibrionaceae</taxon>
        <taxon>Photobacterium</taxon>
    </lineage>
</organism>
<dbReference type="RefSeq" id="WP_068330931.1">
    <property type="nucleotide sequence ID" value="NZ_LVHF01000024.1"/>
</dbReference>
<comment type="caution">
    <text evidence="3">The sequence shown here is derived from an EMBL/GenBank/DDBJ whole genome shotgun (WGS) entry which is preliminary data.</text>
</comment>
<dbReference type="InterPro" id="IPR021994">
    <property type="entry name" value="DUF3592"/>
</dbReference>
<reference evidence="3 4" key="1">
    <citation type="submission" date="2016-03" db="EMBL/GenBank/DDBJ databases">
        <title>Photobacterium proteolyticum sp. nov. a protease producing bacterium isolated from ocean sediments of Laizhou Bay.</title>
        <authorList>
            <person name="Li Y."/>
        </authorList>
    </citation>
    <scope>NUCLEOTIDE SEQUENCE [LARGE SCALE GENOMIC DNA]</scope>
    <source>
        <strain evidence="3 4">R-40508</strain>
    </source>
</reference>
<feature type="domain" description="DUF3592" evidence="2">
    <location>
        <begin position="42"/>
        <end position="128"/>
    </location>
</feature>
<dbReference type="Proteomes" id="UP000078503">
    <property type="component" value="Unassembled WGS sequence"/>
</dbReference>
<keyword evidence="1" id="KW-1133">Transmembrane helix</keyword>
<keyword evidence="1" id="KW-0472">Membrane</keyword>
<dbReference type="EMBL" id="LVHF01000024">
    <property type="protein sequence ID" value="OAN16354.1"/>
    <property type="molecule type" value="Genomic_DNA"/>
</dbReference>
<evidence type="ECO:0000256" key="1">
    <source>
        <dbReference type="SAM" id="Phobius"/>
    </source>
</evidence>
<proteinExistence type="predicted"/>
<evidence type="ECO:0000313" key="3">
    <source>
        <dbReference type="EMBL" id="OAN16354.1"/>
    </source>
</evidence>